<proteinExistence type="predicted"/>
<sequence>RLKFLPAYSPDLNPIEESFSAGKSGGYTEYQHAHLMLSIVKHYLHHRCHPCEGTWMVH</sequence>
<reference evidence="1" key="1">
    <citation type="journal article" date="2021" name="New Phytol.">
        <title>Evolutionary innovations through gain and loss of genes in the ectomycorrhizal Boletales.</title>
        <authorList>
            <person name="Wu G."/>
            <person name="Miyauchi S."/>
            <person name="Morin E."/>
            <person name="Kuo A."/>
            <person name="Drula E."/>
            <person name="Varga T."/>
            <person name="Kohler A."/>
            <person name="Feng B."/>
            <person name="Cao Y."/>
            <person name="Lipzen A."/>
            <person name="Daum C."/>
            <person name="Hundley H."/>
            <person name="Pangilinan J."/>
            <person name="Johnson J."/>
            <person name="Barry K."/>
            <person name="LaButti K."/>
            <person name="Ng V."/>
            <person name="Ahrendt S."/>
            <person name="Min B."/>
            <person name="Choi I.G."/>
            <person name="Park H."/>
            <person name="Plett J.M."/>
            <person name="Magnuson J."/>
            <person name="Spatafora J.W."/>
            <person name="Nagy L.G."/>
            <person name="Henrissat B."/>
            <person name="Grigoriev I.V."/>
            <person name="Yang Z.L."/>
            <person name="Xu J."/>
            <person name="Martin F.M."/>
        </authorList>
    </citation>
    <scope>NUCLEOTIDE SEQUENCE</scope>
    <source>
        <strain evidence="1">KUC20120723A-06</strain>
    </source>
</reference>
<evidence type="ECO:0000313" key="2">
    <source>
        <dbReference type="Proteomes" id="UP000790709"/>
    </source>
</evidence>
<dbReference type="EMBL" id="MU266789">
    <property type="protein sequence ID" value="KAH7918420.1"/>
    <property type="molecule type" value="Genomic_DNA"/>
</dbReference>
<dbReference type="Proteomes" id="UP000790709">
    <property type="component" value="Unassembled WGS sequence"/>
</dbReference>
<feature type="non-terminal residue" evidence="1">
    <location>
        <position position="1"/>
    </location>
</feature>
<comment type="caution">
    <text evidence="1">The sequence shown here is derived from an EMBL/GenBank/DDBJ whole genome shotgun (WGS) entry which is preliminary data.</text>
</comment>
<keyword evidence="2" id="KW-1185">Reference proteome</keyword>
<gene>
    <name evidence="1" type="ORF">BV22DRAFT_1024606</name>
</gene>
<evidence type="ECO:0000313" key="1">
    <source>
        <dbReference type="EMBL" id="KAH7918420.1"/>
    </source>
</evidence>
<organism evidence="1 2">
    <name type="scientific">Leucogyrophana mollusca</name>
    <dbReference type="NCBI Taxonomy" id="85980"/>
    <lineage>
        <taxon>Eukaryota</taxon>
        <taxon>Fungi</taxon>
        <taxon>Dikarya</taxon>
        <taxon>Basidiomycota</taxon>
        <taxon>Agaricomycotina</taxon>
        <taxon>Agaricomycetes</taxon>
        <taxon>Agaricomycetidae</taxon>
        <taxon>Boletales</taxon>
        <taxon>Boletales incertae sedis</taxon>
        <taxon>Leucogyrophana</taxon>
    </lineage>
</organism>
<protein>
    <submittedName>
        <fullName evidence="1">Uncharacterized protein</fullName>
    </submittedName>
</protein>
<accession>A0ACB8AY09</accession>
<name>A0ACB8AY09_9AGAM</name>